<dbReference type="CDD" id="cd02982">
    <property type="entry name" value="PDI_b'_family"/>
    <property type="match status" value="1"/>
</dbReference>
<dbReference type="GO" id="GO:0005788">
    <property type="term" value="C:endoplasmic reticulum lumen"/>
    <property type="evidence" value="ECO:0007669"/>
    <property type="project" value="UniProtKB-SubCell"/>
</dbReference>
<dbReference type="AlphaFoldDB" id="A0A7K8XNM4"/>
<comment type="subcellular location">
    <subcellularLocation>
        <location evidence="2">Endoplasmic reticulum lumen</location>
    </subcellularLocation>
</comment>
<dbReference type="Proteomes" id="UP000583613">
    <property type="component" value="Unassembled WGS sequence"/>
</dbReference>
<evidence type="ECO:0000256" key="6">
    <source>
        <dbReference type="ARBA" id="ARBA00022737"/>
    </source>
</evidence>
<evidence type="ECO:0000256" key="4">
    <source>
        <dbReference type="ARBA" id="ARBA00012723"/>
    </source>
</evidence>
<accession>A0A7K8XNM4</accession>
<dbReference type="GO" id="GO:0034976">
    <property type="term" value="P:response to endoplasmic reticulum stress"/>
    <property type="evidence" value="ECO:0007669"/>
    <property type="project" value="TreeGrafter"/>
</dbReference>
<keyword evidence="8" id="KW-1015">Disulfide bond</keyword>
<evidence type="ECO:0000256" key="7">
    <source>
        <dbReference type="ARBA" id="ARBA00022824"/>
    </source>
</evidence>
<dbReference type="EC" id="5.3.4.1" evidence="4"/>
<keyword evidence="10" id="KW-0676">Redox-active center</keyword>
<dbReference type="FunFam" id="3.40.30.10:FF:000042">
    <property type="entry name" value="protein disulfide-isomerase A2"/>
    <property type="match status" value="1"/>
</dbReference>
<dbReference type="OrthoDB" id="8667660at2759"/>
<gene>
    <name evidence="11" type="primary">Erp27</name>
    <name evidence="11" type="ORF">EUBBOU_R07440</name>
</gene>
<feature type="non-terminal residue" evidence="11">
    <location>
        <position position="219"/>
    </location>
</feature>
<protein>
    <recommendedName>
        <fullName evidence="4">protein disulfide-isomerase</fullName>
        <ecNumber evidence="4">5.3.4.1</ecNumber>
    </recommendedName>
</protein>
<feature type="non-terminal residue" evidence="11">
    <location>
        <position position="1"/>
    </location>
</feature>
<dbReference type="Gene3D" id="3.40.30.10">
    <property type="entry name" value="Glutaredoxin"/>
    <property type="match status" value="2"/>
</dbReference>
<name>A0A7K8XNM4_9PICI</name>
<evidence type="ECO:0000256" key="10">
    <source>
        <dbReference type="ARBA" id="ARBA00023284"/>
    </source>
</evidence>
<evidence type="ECO:0000256" key="2">
    <source>
        <dbReference type="ARBA" id="ARBA00004319"/>
    </source>
</evidence>
<organism evidence="11 12">
    <name type="scientific">Eubucco bourcierii</name>
    <name type="common">red-headed barbet</name>
    <dbReference type="NCBI Taxonomy" id="91767"/>
    <lineage>
        <taxon>Eukaryota</taxon>
        <taxon>Metazoa</taxon>
        <taxon>Chordata</taxon>
        <taxon>Craniata</taxon>
        <taxon>Vertebrata</taxon>
        <taxon>Euteleostomi</taxon>
        <taxon>Archelosauria</taxon>
        <taxon>Archosauria</taxon>
        <taxon>Dinosauria</taxon>
        <taxon>Saurischia</taxon>
        <taxon>Theropoda</taxon>
        <taxon>Coelurosauria</taxon>
        <taxon>Aves</taxon>
        <taxon>Neognathae</taxon>
        <taxon>Neoaves</taxon>
        <taxon>Telluraves</taxon>
        <taxon>Coraciimorphae</taxon>
        <taxon>Piciformes</taxon>
        <taxon>Ramphastidae</taxon>
        <taxon>Eubucco</taxon>
    </lineage>
</organism>
<comment type="caution">
    <text evidence="11">The sequence shown here is derived from an EMBL/GenBank/DDBJ whole genome shotgun (WGS) entry which is preliminary data.</text>
</comment>
<evidence type="ECO:0000256" key="3">
    <source>
        <dbReference type="ARBA" id="ARBA00006347"/>
    </source>
</evidence>
<evidence type="ECO:0000256" key="1">
    <source>
        <dbReference type="ARBA" id="ARBA00001182"/>
    </source>
</evidence>
<keyword evidence="5" id="KW-0732">Signal</keyword>
<comment type="similarity">
    <text evidence="3">Belongs to the protein disulfide isomerase family.</text>
</comment>
<evidence type="ECO:0000313" key="12">
    <source>
        <dbReference type="Proteomes" id="UP000583613"/>
    </source>
</evidence>
<reference evidence="11 12" key="1">
    <citation type="submission" date="2019-09" db="EMBL/GenBank/DDBJ databases">
        <title>Bird 10,000 Genomes (B10K) Project - Family phase.</title>
        <authorList>
            <person name="Zhang G."/>
        </authorList>
    </citation>
    <scope>NUCLEOTIDE SEQUENCE [LARGE SCALE GENOMIC DNA]</scope>
    <source>
        <strain evidence="11">B10K-DU-001-04</strain>
        <tissue evidence="11">Muscle</tissue>
    </source>
</reference>
<dbReference type="PANTHER" id="PTHR18929">
    <property type="entry name" value="PROTEIN DISULFIDE ISOMERASE"/>
    <property type="match status" value="1"/>
</dbReference>
<dbReference type="GO" id="GO:0003756">
    <property type="term" value="F:protein disulfide isomerase activity"/>
    <property type="evidence" value="ECO:0007669"/>
    <property type="project" value="UniProtKB-EC"/>
</dbReference>
<evidence type="ECO:0000256" key="8">
    <source>
        <dbReference type="ARBA" id="ARBA00023157"/>
    </source>
</evidence>
<evidence type="ECO:0000256" key="5">
    <source>
        <dbReference type="ARBA" id="ARBA00022729"/>
    </source>
</evidence>
<dbReference type="CDD" id="cd02981">
    <property type="entry name" value="PDI_b_family"/>
    <property type="match status" value="1"/>
</dbReference>
<dbReference type="InterPro" id="IPR036249">
    <property type="entry name" value="Thioredoxin-like_sf"/>
</dbReference>
<evidence type="ECO:0000313" key="11">
    <source>
        <dbReference type="EMBL" id="NXF92048.1"/>
    </source>
</evidence>
<keyword evidence="9" id="KW-0413">Isomerase</keyword>
<dbReference type="EMBL" id="VWZE01013855">
    <property type="protein sequence ID" value="NXF92048.1"/>
    <property type="molecule type" value="Genomic_DNA"/>
</dbReference>
<proteinExistence type="inferred from homology"/>
<sequence length="219" mass="24621">STTKKPVLLNNTADAESFVSDAEVVVVGFFQEPQSSEASQFHLVAGRIPEVPFGLSTSPEVLSHYGVAANTVTLFRTVDNDRRDLDLNNKDIDAEKLTRFVRINELRLVTEYNPVTAIGVMQSSLELNLLLITDKTSPKHPERMRTFRAAAELFKGKILFVLIDINLKSNERVADFFKVKRSQLPALAIFHVPDEEQDVLTLDELSIDGVQDFCNRFLQ</sequence>
<keyword evidence="7" id="KW-0256">Endoplasmic reticulum</keyword>
<dbReference type="GO" id="GO:0006457">
    <property type="term" value="P:protein folding"/>
    <property type="evidence" value="ECO:0007669"/>
    <property type="project" value="TreeGrafter"/>
</dbReference>
<keyword evidence="12" id="KW-1185">Reference proteome</keyword>
<dbReference type="PANTHER" id="PTHR18929:SF193">
    <property type="entry name" value="ENDOPLASMIC RETICULUM RESIDENT PROTEIN 27"/>
    <property type="match status" value="1"/>
</dbReference>
<comment type="catalytic activity">
    <reaction evidence="1">
        <text>Catalyzes the rearrangement of -S-S- bonds in proteins.</text>
        <dbReference type="EC" id="5.3.4.1"/>
    </reaction>
</comment>
<keyword evidence="6" id="KW-0677">Repeat</keyword>
<dbReference type="Pfam" id="PF13848">
    <property type="entry name" value="Thioredoxin_6"/>
    <property type="match status" value="1"/>
</dbReference>
<dbReference type="SUPFAM" id="SSF52833">
    <property type="entry name" value="Thioredoxin-like"/>
    <property type="match status" value="2"/>
</dbReference>
<evidence type="ECO:0000256" key="9">
    <source>
        <dbReference type="ARBA" id="ARBA00023235"/>
    </source>
</evidence>